<evidence type="ECO:0000313" key="2">
    <source>
        <dbReference type="EMBL" id="KLN57608.1"/>
    </source>
</evidence>
<sequence length="300" mass="34040">MTMNDLYSLLREDALQLSSEFRKASIQGRGTSQEIADFREHAVQAFLSRYFPFPHRIAKGKVRDSFGSIAASIDCVVCAPNHPYTVSARDKFNLLLAEGVDSVVEVKPNIADRAELHRALEQGLTVKKLRRATTSLIRDFHPMSEWAKRVPFGVFAMQCKASPIETGFEILEFYSDRGIDPVDQADFIVVNDVCVFSNFVDRSLNPWNLDSSYPNRVGWFYEGWGEDSLVGFLWRLHRVAHAGIKMQADVLPRYLAPPAEARFKVVDLAYKYGIFKELRKQPGFDAVEVQRILRAMAEGN</sequence>
<protein>
    <recommendedName>
        <fullName evidence="1">DUF6602 domain-containing protein</fullName>
    </recommendedName>
</protein>
<dbReference type="PATRIC" id="fig|34073.19.peg.1140"/>
<reference evidence="2 3" key="1">
    <citation type="submission" date="2015-03" db="EMBL/GenBank/DDBJ databases">
        <title>Genome sequence of Variovorax paradoxus TBEA6.</title>
        <authorList>
            <person name="Poehlein A."/>
            <person name="Schuldes J."/>
            <person name="Wuebbeler J.H."/>
            <person name="Hiessl S."/>
            <person name="Steinbuechel A."/>
            <person name="Daniel R."/>
        </authorList>
    </citation>
    <scope>NUCLEOTIDE SEQUENCE [LARGE SCALE GENOMIC DNA]</scope>
    <source>
        <strain evidence="2 3">TBEA6</strain>
    </source>
</reference>
<evidence type="ECO:0000259" key="1">
    <source>
        <dbReference type="Pfam" id="PF20247"/>
    </source>
</evidence>
<accession>A0A0H2M5I7</accession>
<gene>
    <name evidence="2" type="ORF">VPARA_11210</name>
</gene>
<keyword evidence="3" id="KW-1185">Reference proteome</keyword>
<evidence type="ECO:0000313" key="3">
    <source>
        <dbReference type="Proteomes" id="UP000035170"/>
    </source>
</evidence>
<dbReference type="AlphaFoldDB" id="A0A0H2M5I7"/>
<dbReference type="Proteomes" id="UP000035170">
    <property type="component" value="Unassembled WGS sequence"/>
</dbReference>
<dbReference type="EMBL" id="JZWI01000006">
    <property type="protein sequence ID" value="KLN57608.1"/>
    <property type="molecule type" value="Genomic_DNA"/>
</dbReference>
<dbReference type="InterPro" id="IPR046537">
    <property type="entry name" value="DUF6602"/>
</dbReference>
<comment type="caution">
    <text evidence="2">The sequence shown here is derived from an EMBL/GenBank/DDBJ whole genome shotgun (WGS) entry which is preliminary data.</text>
</comment>
<feature type="domain" description="DUF6602" evidence="1">
    <location>
        <begin position="33"/>
        <end position="129"/>
    </location>
</feature>
<proteinExistence type="predicted"/>
<name>A0A0H2M5I7_VARPD</name>
<organism evidence="2 3">
    <name type="scientific">Variovorax paradoxus</name>
    <dbReference type="NCBI Taxonomy" id="34073"/>
    <lineage>
        <taxon>Bacteria</taxon>
        <taxon>Pseudomonadati</taxon>
        <taxon>Pseudomonadota</taxon>
        <taxon>Betaproteobacteria</taxon>
        <taxon>Burkholderiales</taxon>
        <taxon>Comamonadaceae</taxon>
        <taxon>Variovorax</taxon>
    </lineage>
</organism>
<dbReference type="Pfam" id="PF20247">
    <property type="entry name" value="DUF6602"/>
    <property type="match status" value="1"/>
</dbReference>